<organism evidence="1">
    <name type="scientific">Salix viminalis</name>
    <name type="common">Common osier</name>
    <name type="synonym">Basket willow</name>
    <dbReference type="NCBI Taxonomy" id="40686"/>
    <lineage>
        <taxon>Eukaryota</taxon>
        <taxon>Viridiplantae</taxon>
        <taxon>Streptophyta</taxon>
        <taxon>Embryophyta</taxon>
        <taxon>Tracheophyta</taxon>
        <taxon>Spermatophyta</taxon>
        <taxon>Magnoliopsida</taxon>
        <taxon>eudicotyledons</taxon>
        <taxon>Gunneridae</taxon>
        <taxon>Pentapetalae</taxon>
        <taxon>rosids</taxon>
        <taxon>fabids</taxon>
        <taxon>Malpighiales</taxon>
        <taxon>Salicaceae</taxon>
        <taxon>Saliceae</taxon>
        <taxon>Salix</taxon>
    </lineage>
</organism>
<dbReference type="PANTHER" id="PTHR38940">
    <property type="entry name" value="PLUS3 DOMAIN-CONTAINING PROTEIN"/>
    <property type="match status" value="1"/>
</dbReference>
<reference evidence="1" key="1">
    <citation type="submission" date="2019-03" db="EMBL/GenBank/DDBJ databases">
        <authorList>
            <person name="Mank J."/>
            <person name="Almeida P."/>
        </authorList>
    </citation>
    <scope>NUCLEOTIDE SEQUENCE</scope>
    <source>
        <strain evidence="1">78183</strain>
    </source>
</reference>
<dbReference type="PANTHER" id="PTHR38940:SF4">
    <property type="entry name" value="OS01G0775100 PROTEIN"/>
    <property type="match status" value="1"/>
</dbReference>
<dbReference type="EMBL" id="CAADRP010001907">
    <property type="protein sequence ID" value="VFU56007.1"/>
    <property type="molecule type" value="Genomic_DNA"/>
</dbReference>
<dbReference type="AlphaFoldDB" id="A0A6N2MNX9"/>
<protein>
    <submittedName>
        <fullName evidence="1">Uncharacterized protein</fullName>
    </submittedName>
</protein>
<accession>A0A6N2MNX9</accession>
<name>A0A6N2MNX9_SALVM</name>
<sequence>MECGWCFGPVAAAAKRREEQRGEWWSCHVAAVGAAITVGGEQEDEAGEKKLRVHPAKMDTNDKNMEPVIDLGFSLGYSNQCIQRRLKNDSGPGAGANAASSVDMTFVATNALSELVWSPKKGLSLKCADGTFSQQTTPSVMGCGIK</sequence>
<evidence type="ECO:0000313" key="1">
    <source>
        <dbReference type="EMBL" id="VFU56007.1"/>
    </source>
</evidence>
<gene>
    <name evidence="1" type="ORF">SVIM_LOCUS400063</name>
</gene>
<proteinExistence type="predicted"/>